<feature type="chain" id="PRO_5021703948" evidence="2">
    <location>
        <begin position="20"/>
        <end position="448"/>
    </location>
</feature>
<protein>
    <submittedName>
        <fullName evidence="5">DUF4038 domain-containing protein</fullName>
    </submittedName>
</protein>
<evidence type="ECO:0000313" key="6">
    <source>
        <dbReference type="Proteomes" id="UP000318733"/>
    </source>
</evidence>
<organism evidence="5 6">
    <name type="scientific">Mucilaginibacter corticis</name>
    <dbReference type="NCBI Taxonomy" id="2597670"/>
    <lineage>
        <taxon>Bacteria</taxon>
        <taxon>Pseudomonadati</taxon>
        <taxon>Bacteroidota</taxon>
        <taxon>Sphingobacteriia</taxon>
        <taxon>Sphingobacteriales</taxon>
        <taxon>Sphingobacteriaceae</taxon>
        <taxon>Mucilaginibacter</taxon>
    </lineage>
</organism>
<evidence type="ECO:0000259" key="4">
    <source>
        <dbReference type="Pfam" id="PF13204"/>
    </source>
</evidence>
<sequence>MRKYLLSLFLLALWANAFAQFTVSPDKHYILKDGKPFFWMGDTAWELFHRLTREDADFYLKHRSEQGFTVIQAVALAEFNGLDKPNAYGDIPLINNDPATPNENYFKHVDYIIDKAASYNLTVALLPTWGDKINKSSWGVGPEIFNVKNAAIYAEWLAKRYKNRKNIIWILGGDRNPRDEKDIAIWRAMGLAIKKATDNKALITYHCQPNEQGSAQWFRNESWFDFNMFQNGHCRDNDNYRKVFDAYNAQPLKPVIDGEPLYEDHPICFNVTDLGTSSAYDVRHYAYTDLFSGAFGHTYGCHDVWQMYSPKNEPVNGPHVFWQKALDLPGAKQMQFVRRLIESHPMLDRIPDQSIIVENDLPPMSRIQATRGKDYAFIYSSEGKPFTVIMGKISGDKVKATWFDPRSGKTTPAGEADNHGSKKYTPPSSGYGNDWVLVIDDSSKEYSL</sequence>
<evidence type="ECO:0000313" key="5">
    <source>
        <dbReference type="EMBL" id="TSJ44640.1"/>
    </source>
</evidence>
<dbReference type="Pfam" id="PF13204">
    <property type="entry name" value="Apiosidase"/>
    <property type="match status" value="1"/>
</dbReference>
<keyword evidence="2" id="KW-0732">Signal</keyword>
<dbReference type="InterPro" id="IPR017853">
    <property type="entry name" value="GH"/>
</dbReference>
<feature type="region of interest" description="Disordered" evidence="1">
    <location>
        <begin position="403"/>
        <end position="433"/>
    </location>
</feature>
<dbReference type="AlphaFoldDB" id="A0A556MXI5"/>
<comment type="caution">
    <text evidence="5">The sequence shown here is derived from an EMBL/GenBank/DDBJ whole genome shotgun (WGS) entry which is preliminary data.</text>
</comment>
<dbReference type="Proteomes" id="UP000318733">
    <property type="component" value="Unassembled WGS sequence"/>
</dbReference>
<evidence type="ECO:0000259" key="3">
    <source>
        <dbReference type="Pfam" id="PF12904"/>
    </source>
</evidence>
<reference evidence="5 6" key="1">
    <citation type="submission" date="2019-07" db="EMBL/GenBank/DDBJ databases">
        <authorList>
            <person name="Huq M.A."/>
        </authorList>
    </citation>
    <scope>NUCLEOTIDE SEQUENCE [LARGE SCALE GENOMIC DNA]</scope>
    <source>
        <strain evidence="5 6">MAH-19</strain>
    </source>
</reference>
<dbReference type="Pfam" id="PF12904">
    <property type="entry name" value="Collagen_bind_2"/>
    <property type="match status" value="1"/>
</dbReference>
<evidence type="ECO:0000256" key="2">
    <source>
        <dbReference type="SAM" id="SignalP"/>
    </source>
</evidence>
<gene>
    <name evidence="5" type="ORF">FO440_04600</name>
</gene>
<dbReference type="Gene3D" id="3.20.20.80">
    <property type="entry name" value="Glycosidases"/>
    <property type="match status" value="1"/>
</dbReference>
<evidence type="ECO:0000256" key="1">
    <source>
        <dbReference type="SAM" id="MobiDB-lite"/>
    </source>
</evidence>
<dbReference type="PANTHER" id="PTHR37836:SF3">
    <property type="entry name" value="ENDOGLUCANASE"/>
    <property type="match status" value="1"/>
</dbReference>
<dbReference type="EMBL" id="VLPK01000001">
    <property type="protein sequence ID" value="TSJ44640.1"/>
    <property type="molecule type" value="Genomic_DNA"/>
</dbReference>
<dbReference type="InterPro" id="IPR025277">
    <property type="entry name" value="Apiosidase-like_cat_dom"/>
</dbReference>
<dbReference type="InterPro" id="IPR024749">
    <property type="entry name" value="Collagen-bd_put"/>
</dbReference>
<dbReference type="SUPFAM" id="SSF51445">
    <property type="entry name" value="(Trans)glycosidases"/>
    <property type="match status" value="1"/>
</dbReference>
<feature type="signal peptide" evidence="2">
    <location>
        <begin position="1"/>
        <end position="19"/>
    </location>
</feature>
<proteinExistence type="predicted"/>
<accession>A0A556MXI5</accession>
<name>A0A556MXI5_9SPHI</name>
<feature type="domain" description="Apiosidase-like catalytic" evidence="4">
    <location>
        <begin position="26"/>
        <end position="347"/>
    </location>
</feature>
<dbReference type="PANTHER" id="PTHR37836">
    <property type="entry name" value="LMO1036 PROTEIN"/>
    <property type="match status" value="1"/>
</dbReference>
<dbReference type="OrthoDB" id="59486at2"/>
<keyword evidence="6" id="KW-1185">Reference proteome</keyword>
<feature type="domain" description="Putative collagen-binding" evidence="3">
    <location>
        <begin position="350"/>
        <end position="440"/>
    </location>
</feature>